<dbReference type="EMBL" id="GBXM01003383">
    <property type="protein sequence ID" value="JAI05195.1"/>
    <property type="molecule type" value="Transcribed_RNA"/>
</dbReference>
<keyword evidence="1" id="KW-1133">Transmembrane helix</keyword>
<protein>
    <submittedName>
        <fullName evidence="2">Uncharacterized protein</fullName>
    </submittedName>
</protein>
<sequence>MDSLRSPPLVNKTMVNISAILPKVLLMSCNVSFSSFVILPICRTRRNT</sequence>
<keyword evidence="1" id="KW-0472">Membrane</keyword>
<reference evidence="2" key="2">
    <citation type="journal article" date="2015" name="Fish Shellfish Immunol.">
        <title>Early steps in the European eel (Anguilla anguilla)-Vibrio vulnificus interaction in the gills: Role of the RtxA13 toxin.</title>
        <authorList>
            <person name="Callol A."/>
            <person name="Pajuelo D."/>
            <person name="Ebbesson L."/>
            <person name="Teles M."/>
            <person name="MacKenzie S."/>
            <person name="Amaro C."/>
        </authorList>
    </citation>
    <scope>NUCLEOTIDE SEQUENCE</scope>
</reference>
<keyword evidence="1" id="KW-0812">Transmembrane</keyword>
<evidence type="ECO:0000313" key="2">
    <source>
        <dbReference type="EMBL" id="JAI05195.1"/>
    </source>
</evidence>
<organism evidence="2">
    <name type="scientific">Anguilla anguilla</name>
    <name type="common">European freshwater eel</name>
    <name type="synonym">Muraena anguilla</name>
    <dbReference type="NCBI Taxonomy" id="7936"/>
    <lineage>
        <taxon>Eukaryota</taxon>
        <taxon>Metazoa</taxon>
        <taxon>Chordata</taxon>
        <taxon>Craniata</taxon>
        <taxon>Vertebrata</taxon>
        <taxon>Euteleostomi</taxon>
        <taxon>Actinopterygii</taxon>
        <taxon>Neopterygii</taxon>
        <taxon>Teleostei</taxon>
        <taxon>Anguilliformes</taxon>
        <taxon>Anguillidae</taxon>
        <taxon>Anguilla</taxon>
    </lineage>
</organism>
<name>A0A0E9XRA8_ANGAN</name>
<reference evidence="2" key="1">
    <citation type="submission" date="2014-11" db="EMBL/GenBank/DDBJ databases">
        <authorList>
            <person name="Amaro Gonzalez C."/>
        </authorList>
    </citation>
    <scope>NUCLEOTIDE SEQUENCE</scope>
</reference>
<accession>A0A0E9XRA8</accession>
<evidence type="ECO:0000256" key="1">
    <source>
        <dbReference type="SAM" id="Phobius"/>
    </source>
</evidence>
<proteinExistence type="predicted"/>
<dbReference type="AlphaFoldDB" id="A0A0E9XRA8"/>
<feature type="transmembrane region" description="Helical" evidence="1">
    <location>
        <begin position="20"/>
        <end position="42"/>
    </location>
</feature>